<dbReference type="Proteomes" id="UP000305778">
    <property type="component" value="Unassembled WGS sequence"/>
</dbReference>
<organism evidence="2 3">
    <name type="scientific">Actinacidiphila oryziradicis</name>
    <dbReference type="NCBI Taxonomy" id="2571141"/>
    <lineage>
        <taxon>Bacteria</taxon>
        <taxon>Bacillati</taxon>
        <taxon>Actinomycetota</taxon>
        <taxon>Actinomycetes</taxon>
        <taxon>Kitasatosporales</taxon>
        <taxon>Streptomycetaceae</taxon>
        <taxon>Actinacidiphila</taxon>
    </lineage>
</organism>
<name>A0A4U0SU79_9ACTN</name>
<keyword evidence="3" id="KW-1185">Reference proteome</keyword>
<dbReference type="SUPFAM" id="SSF47413">
    <property type="entry name" value="lambda repressor-like DNA-binding domains"/>
    <property type="match status" value="1"/>
</dbReference>
<proteinExistence type="predicted"/>
<dbReference type="CDD" id="cd00093">
    <property type="entry name" value="HTH_XRE"/>
    <property type="match status" value="1"/>
</dbReference>
<feature type="domain" description="HTH cro/C1-type" evidence="1">
    <location>
        <begin position="15"/>
        <end position="68"/>
    </location>
</feature>
<dbReference type="InterPro" id="IPR001387">
    <property type="entry name" value="Cro/C1-type_HTH"/>
</dbReference>
<dbReference type="AlphaFoldDB" id="A0A4U0SU79"/>
<evidence type="ECO:0000259" key="1">
    <source>
        <dbReference type="PROSITE" id="PS50943"/>
    </source>
</evidence>
<comment type="caution">
    <text evidence="2">The sequence shown here is derived from an EMBL/GenBank/DDBJ whole genome shotgun (WGS) entry which is preliminary data.</text>
</comment>
<gene>
    <name evidence="2" type="ORF">FCI23_03790</name>
</gene>
<dbReference type="GO" id="GO:0003677">
    <property type="term" value="F:DNA binding"/>
    <property type="evidence" value="ECO:0007669"/>
    <property type="project" value="InterPro"/>
</dbReference>
<dbReference type="EMBL" id="SUMC01000002">
    <property type="protein sequence ID" value="TKA13108.1"/>
    <property type="molecule type" value="Genomic_DNA"/>
</dbReference>
<dbReference type="InterPro" id="IPR043917">
    <property type="entry name" value="DUF5753"/>
</dbReference>
<dbReference type="InterPro" id="IPR010982">
    <property type="entry name" value="Lambda_DNA-bd_dom_sf"/>
</dbReference>
<reference evidence="2 3" key="1">
    <citation type="submission" date="2019-04" db="EMBL/GenBank/DDBJ databases">
        <title>Streptomyces oryziradicis sp. nov., a novel actinomycete isolated from rhizosphere soil of rice (Oryza sativa L.).</title>
        <authorList>
            <person name="Li C."/>
        </authorList>
    </citation>
    <scope>NUCLEOTIDE SEQUENCE [LARGE SCALE GENOMIC DNA]</scope>
    <source>
        <strain evidence="2 3">NEAU-C40</strain>
    </source>
</reference>
<protein>
    <submittedName>
        <fullName evidence="2">Helix-turn-helix domain-containing protein</fullName>
    </submittedName>
</protein>
<dbReference type="PROSITE" id="PS50943">
    <property type="entry name" value="HTH_CROC1"/>
    <property type="match status" value="1"/>
</dbReference>
<accession>A0A4U0SU79</accession>
<evidence type="ECO:0000313" key="2">
    <source>
        <dbReference type="EMBL" id="TKA13108.1"/>
    </source>
</evidence>
<dbReference type="Pfam" id="PF19054">
    <property type="entry name" value="DUF5753"/>
    <property type="match status" value="1"/>
</dbReference>
<evidence type="ECO:0000313" key="3">
    <source>
        <dbReference type="Proteomes" id="UP000305778"/>
    </source>
</evidence>
<dbReference type="OrthoDB" id="2897536at2"/>
<dbReference type="Gene3D" id="1.10.260.40">
    <property type="entry name" value="lambda repressor-like DNA-binding domains"/>
    <property type="match status" value="1"/>
</dbReference>
<sequence>MSEPHGGPEYFGSEVRHARLHASLKQKDLATSTCYASSYVGMVENGERLGSAEFARGCDEVFNTSGFFARLRERLSQRGHPEWFVPYVRLEATATSILDYSATLIMGMLQTPEYADALFRAVNPRDDVEVTKEKIQARMERHAVMAGESPPLLWVILNEACLRRVVGGPEILREQLGHLLQEAESPHITLQVLPFSTGAPPSTSSFTLLTFEDDPTVVYAETTLGGQVVDSPKDVASTVEKYDRLRADALSPEDSIALVRKAIEELSR</sequence>